<dbReference type="InterPro" id="IPR027417">
    <property type="entry name" value="P-loop_NTPase"/>
</dbReference>
<keyword evidence="2 5" id="KW-0378">Hydrolase</keyword>
<comment type="caution">
    <text evidence="7">The sequence shown here is derived from an EMBL/GenBank/DDBJ whole genome shotgun (WGS) entry which is preliminary data.</text>
</comment>
<evidence type="ECO:0000256" key="4">
    <source>
        <dbReference type="ARBA" id="ARBA00022840"/>
    </source>
</evidence>
<dbReference type="Gene3D" id="3.40.50.300">
    <property type="entry name" value="P-loop containing nucleotide triphosphate hydrolases"/>
    <property type="match status" value="1"/>
</dbReference>
<dbReference type="GO" id="GO:0005524">
    <property type="term" value="F:ATP binding"/>
    <property type="evidence" value="ECO:0007669"/>
    <property type="project" value="UniProtKB-UniRule"/>
</dbReference>
<keyword evidence="1 5" id="KW-0547">Nucleotide-binding</keyword>
<dbReference type="InterPro" id="IPR014016">
    <property type="entry name" value="UvrD-like_ATP-bd"/>
</dbReference>
<evidence type="ECO:0000256" key="1">
    <source>
        <dbReference type="ARBA" id="ARBA00022741"/>
    </source>
</evidence>
<dbReference type="GO" id="GO:0005829">
    <property type="term" value="C:cytosol"/>
    <property type="evidence" value="ECO:0007669"/>
    <property type="project" value="TreeGrafter"/>
</dbReference>
<dbReference type="PANTHER" id="PTHR11070">
    <property type="entry name" value="UVRD / RECB / PCRA DNA HELICASE FAMILY MEMBER"/>
    <property type="match status" value="1"/>
</dbReference>
<evidence type="ECO:0000256" key="2">
    <source>
        <dbReference type="ARBA" id="ARBA00022801"/>
    </source>
</evidence>
<evidence type="ECO:0000256" key="3">
    <source>
        <dbReference type="ARBA" id="ARBA00022806"/>
    </source>
</evidence>
<dbReference type="Gene3D" id="1.10.3170.10">
    <property type="entry name" value="Recbcd, chain B, domain 2"/>
    <property type="match status" value="1"/>
</dbReference>
<dbReference type="GO" id="GO:0043138">
    <property type="term" value="F:3'-5' DNA helicase activity"/>
    <property type="evidence" value="ECO:0007669"/>
    <property type="project" value="TreeGrafter"/>
</dbReference>
<proteinExistence type="predicted"/>
<dbReference type="GO" id="GO:0003677">
    <property type="term" value="F:DNA binding"/>
    <property type="evidence" value="ECO:0007669"/>
    <property type="project" value="InterPro"/>
</dbReference>
<organism evidence="7 8">
    <name type="scientific">Candidatus Magnetoglobus multicellularis str. Araruama</name>
    <dbReference type="NCBI Taxonomy" id="890399"/>
    <lineage>
        <taxon>Bacteria</taxon>
        <taxon>Pseudomonadati</taxon>
        <taxon>Thermodesulfobacteriota</taxon>
        <taxon>Desulfobacteria</taxon>
        <taxon>Desulfobacterales</taxon>
        <taxon>Desulfobacteraceae</taxon>
        <taxon>Candidatus Magnetoglobus</taxon>
    </lineage>
</organism>
<gene>
    <name evidence="7" type="ORF">OMM_02624</name>
</gene>
<evidence type="ECO:0000256" key="5">
    <source>
        <dbReference type="PROSITE-ProRule" id="PRU00560"/>
    </source>
</evidence>
<dbReference type="GO" id="GO:0009338">
    <property type="term" value="C:exodeoxyribonuclease V complex"/>
    <property type="evidence" value="ECO:0007669"/>
    <property type="project" value="TreeGrafter"/>
</dbReference>
<reference evidence="8" key="1">
    <citation type="submission" date="2012-11" db="EMBL/GenBank/DDBJ databases">
        <authorList>
            <person name="Lucero-Rivera Y.E."/>
            <person name="Tovar-Ramirez D."/>
        </authorList>
    </citation>
    <scope>NUCLEOTIDE SEQUENCE [LARGE SCALE GENOMIC DNA]</scope>
    <source>
        <strain evidence="8">Araruama</strain>
    </source>
</reference>
<evidence type="ECO:0000259" key="6">
    <source>
        <dbReference type="PROSITE" id="PS51198"/>
    </source>
</evidence>
<dbReference type="PROSITE" id="PS51198">
    <property type="entry name" value="UVRD_HELICASE_ATP_BIND"/>
    <property type="match status" value="1"/>
</dbReference>
<dbReference type="GO" id="GO:0016787">
    <property type="term" value="F:hydrolase activity"/>
    <property type="evidence" value="ECO:0007669"/>
    <property type="project" value="UniProtKB-UniRule"/>
</dbReference>
<dbReference type="Proteomes" id="UP000189670">
    <property type="component" value="Unassembled WGS sequence"/>
</dbReference>
<protein>
    <recommendedName>
        <fullName evidence="6">UvrD-like helicase ATP-binding domain-containing protein</fullName>
    </recommendedName>
</protein>
<dbReference type="GO" id="GO:0000725">
    <property type="term" value="P:recombinational repair"/>
    <property type="evidence" value="ECO:0007669"/>
    <property type="project" value="TreeGrafter"/>
</dbReference>
<accession>A0A1V1P913</accession>
<name>A0A1V1P913_9BACT</name>
<dbReference type="InterPro" id="IPR000212">
    <property type="entry name" value="DNA_helicase_UvrD/REP"/>
</dbReference>
<evidence type="ECO:0000313" key="8">
    <source>
        <dbReference type="Proteomes" id="UP000189670"/>
    </source>
</evidence>
<dbReference type="EMBL" id="ATBP01000296">
    <property type="protein sequence ID" value="ETR71256.1"/>
    <property type="molecule type" value="Genomic_DNA"/>
</dbReference>
<dbReference type="SUPFAM" id="SSF52540">
    <property type="entry name" value="P-loop containing nucleoside triphosphate hydrolases"/>
    <property type="match status" value="1"/>
</dbReference>
<dbReference type="PANTHER" id="PTHR11070:SF23">
    <property type="entry name" value="RECBCD ENZYME SUBUNIT RECB"/>
    <property type="match status" value="1"/>
</dbReference>
<evidence type="ECO:0000313" key="7">
    <source>
        <dbReference type="EMBL" id="ETR71256.1"/>
    </source>
</evidence>
<dbReference type="Pfam" id="PF00580">
    <property type="entry name" value="UvrD-helicase"/>
    <property type="match status" value="1"/>
</dbReference>
<feature type="binding site" evidence="5">
    <location>
        <begin position="22"/>
        <end position="29"/>
    </location>
    <ligand>
        <name>ATP</name>
        <dbReference type="ChEBI" id="CHEBI:30616"/>
    </ligand>
</feature>
<keyword evidence="3 5" id="KW-0347">Helicase</keyword>
<feature type="domain" description="UvrD-like helicase ATP-binding" evidence="6">
    <location>
        <begin position="1"/>
        <end position="190"/>
    </location>
</feature>
<keyword evidence="4 5" id="KW-0067">ATP-binding</keyword>
<sequence>MTSKQSFNLIQCPLQGTNLIEASAGTGKTYTICSLYARLVIEKERHVSNILVVTFTEAATEELRDRIRKILYEMHVLYARRLTDDNYSLESYHPWMIDMLEQCPPTTRRVQNLEMAIRNFDEAAIYTIHAFCHRILQENAFESGVIFDAELLSDTSHLIQEVSDDFFDGIFMKPPPYFYNSLKLPIIHLI</sequence>
<dbReference type="AlphaFoldDB" id="A0A1V1P913"/>